<proteinExistence type="predicted"/>
<evidence type="ECO:0008006" key="4">
    <source>
        <dbReference type="Google" id="ProtNLM"/>
    </source>
</evidence>
<comment type="caution">
    <text evidence="2">The sequence shown here is derived from an EMBL/GenBank/DDBJ whole genome shotgun (WGS) entry which is preliminary data.</text>
</comment>
<accession>A0ABN2E1S0</accession>
<reference evidence="2 3" key="1">
    <citation type="journal article" date="2019" name="Int. J. Syst. Evol. Microbiol.">
        <title>The Global Catalogue of Microorganisms (GCM) 10K type strain sequencing project: providing services to taxonomists for standard genome sequencing and annotation.</title>
        <authorList>
            <consortium name="The Broad Institute Genomics Platform"/>
            <consortium name="The Broad Institute Genome Sequencing Center for Infectious Disease"/>
            <person name="Wu L."/>
            <person name="Ma J."/>
        </authorList>
    </citation>
    <scope>NUCLEOTIDE SEQUENCE [LARGE SCALE GENOMIC DNA]</scope>
    <source>
        <strain evidence="2 3">JCM 14304</strain>
    </source>
</reference>
<name>A0ABN2E1S0_9ACTN</name>
<dbReference type="EMBL" id="BAAAND010000007">
    <property type="protein sequence ID" value="GAA1593663.1"/>
    <property type="molecule type" value="Genomic_DNA"/>
</dbReference>
<dbReference type="Proteomes" id="UP001500190">
    <property type="component" value="Unassembled WGS sequence"/>
</dbReference>
<gene>
    <name evidence="2" type="ORF">GCM10009742_45540</name>
</gene>
<sequence length="239" mass="25618">MRRVLLVGLLLLALALGVGGGYYAGDRWNTPGPTASGTAGPLGTVSPSPTPTPTPTEPSLPVKTPVPNNADPLQPGLDYANRTFTVHPKEQQPVQLSIDIPQGWGLTRDPKRTDEVKFVDKDRQHGVRVQALEPATQTPKDAIAQLIIDLRKSQAPENDVRIVEQSNDVITGDDGRSRAVGTLIYTFIPGDTLRYVIVRFIAISGELADISMSITGIPEDAPALKEILQKASASVSEND</sequence>
<evidence type="ECO:0000313" key="3">
    <source>
        <dbReference type="Proteomes" id="UP001500190"/>
    </source>
</evidence>
<organism evidence="2 3">
    <name type="scientific">Kribbella karoonensis</name>
    <dbReference type="NCBI Taxonomy" id="324851"/>
    <lineage>
        <taxon>Bacteria</taxon>
        <taxon>Bacillati</taxon>
        <taxon>Actinomycetota</taxon>
        <taxon>Actinomycetes</taxon>
        <taxon>Propionibacteriales</taxon>
        <taxon>Kribbellaceae</taxon>
        <taxon>Kribbella</taxon>
    </lineage>
</organism>
<evidence type="ECO:0000313" key="2">
    <source>
        <dbReference type="EMBL" id="GAA1593663.1"/>
    </source>
</evidence>
<evidence type="ECO:0000256" key="1">
    <source>
        <dbReference type="SAM" id="MobiDB-lite"/>
    </source>
</evidence>
<protein>
    <recommendedName>
        <fullName evidence="4">Lipoprotein LpqN</fullName>
    </recommendedName>
</protein>
<dbReference type="RefSeq" id="WP_344194503.1">
    <property type="nucleotide sequence ID" value="NZ_BAAAND010000007.1"/>
</dbReference>
<feature type="region of interest" description="Disordered" evidence="1">
    <location>
        <begin position="33"/>
        <end position="73"/>
    </location>
</feature>
<keyword evidence="3" id="KW-1185">Reference proteome</keyword>
<feature type="compositionally biased region" description="Pro residues" evidence="1">
    <location>
        <begin position="48"/>
        <end position="58"/>
    </location>
</feature>